<keyword evidence="1" id="KW-0560">Oxidoreductase</keyword>
<dbReference type="InterPro" id="IPR020471">
    <property type="entry name" value="AKR"/>
</dbReference>
<accession>A0A917BBR0</accession>
<evidence type="ECO:0000256" key="1">
    <source>
        <dbReference type="ARBA" id="ARBA00023002"/>
    </source>
</evidence>
<reference evidence="3 4" key="1">
    <citation type="journal article" date="2014" name="Int. J. Syst. Evol. Microbiol.">
        <title>Complete genome sequence of Corynebacterium casei LMG S-19264T (=DSM 44701T), isolated from a smear-ripened cheese.</title>
        <authorList>
            <consortium name="US DOE Joint Genome Institute (JGI-PGF)"/>
            <person name="Walter F."/>
            <person name="Albersmeier A."/>
            <person name="Kalinowski J."/>
            <person name="Ruckert C."/>
        </authorList>
    </citation>
    <scope>NUCLEOTIDE SEQUENCE [LARGE SCALE GENOMIC DNA]</scope>
    <source>
        <strain evidence="3 4">CGMCC 1.12976</strain>
    </source>
</reference>
<name>A0A917BBR0_9MICO</name>
<feature type="domain" description="NADP-dependent oxidoreductase" evidence="2">
    <location>
        <begin position="21"/>
        <end position="296"/>
    </location>
</feature>
<evidence type="ECO:0000259" key="2">
    <source>
        <dbReference type="Pfam" id="PF00248"/>
    </source>
</evidence>
<dbReference type="InterPro" id="IPR036812">
    <property type="entry name" value="NAD(P)_OxRdtase_dom_sf"/>
</dbReference>
<dbReference type="PANTHER" id="PTHR43625:SF40">
    <property type="entry name" value="ALDO-KETO REDUCTASE YAKC [NADP(+)]"/>
    <property type="match status" value="1"/>
</dbReference>
<dbReference type="RefSeq" id="WP_188679485.1">
    <property type="nucleotide sequence ID" value="NZ_BMGP01000005.1"/>
</dbReference>
<dbReference type="PRINTS" id="PR00069">
    <property type="entry name" value="ALDKETRDTASE"/>
</dbReference>
<dbReference type="PANTHER" id="PTHR43625">
    <property type="entry name" value="AFLATOXIN B1 ALDEHYDE REDUCTASE"/>
    <property type="match status" value="1"/>
</dbReference>
<evidence type="ECO:0000313" key="3">
    <source>
        <dbReference type="EMBL" id="GGF34486.1"/>
    </source>
</evidence>
<sequence>MTGERPTPGGTFTLAGRETARIGYGMGQVTRSAESAEGHDSAVALLHQALELGVTHYDTAQFYGNGRANELLRESFSGVRDEIVISTKAGAKPVPGAPIPLTAAQRPAESRAAVESNLQTLGTDRIDIVNLRRMDFTPGLIAEGDQVVAFEDQLAEMVSLRDEGKILGIGLSHVTVDQLRSALPVTIVCVQNIYNLADRGDEPLLTLSEENGIAWVPYFPLGGGFGALPKVSDLPSVQQAAARLEVTPSQIGVAWQLAHSPNTLIISGTSSPEHLRENVAAGSVYLDEQTLRELDSDS</sequence>
<comment type="caution">
    <text evidence="3">The sequence shown here is derived from an EMBL/GenBank/DDBJ whole genome shotgun (WGS) entry which is preliminary data.</text>
</comment>
<dbReference type="SUPFAM" id="SSF51430">
    <property type="entry name" value="NAD(P)-linked oxidoreductase"/>
    <property type="match status" value="1"/>
</dbReference>
<dbReference type="GO" id="GO:0016491">
    <property type="term" value="F:oxidoreductase activity"/>
    <property type="evidence" value="ECO:0007669"/>
    <property type="project" value="UniProtKB-KW"/>
</dbReference>
<dbReference type="Proteomes" id="UP000598775">
    <property type="component" value="Unassembled WGS sequence"/>
</dbReference>
<gene>
    <name evidence="3" type="ORF">GCM10011399_29500</name>
</gene>
<dbReference type="CDD" id="cd19088">
    <property type="entry name" value="AKR_AKR13B1"/>
    <property type="match status" value="1"/>
</dbReference>
<evidence type="ECO:0000313" key="4">
    <source>
        <dbReference type="Proteomes" id="UP000598775"/>
    </source>
</evidence>
<dbReference type="AlphaFoldDB" id="A0A917BBR0"/>
<dbReference type="InterPro" id="IPR050791">
    <property type="entry name" value="Aldo-Keto_reductase"/>
</dbReference>
<dbReference type="InterPro" id="IPR023210">
    <property type="entry name" value="NADP_OxRdtase_dom"/>
</dbReference>
<dbReference type="Pfam" id="PF00248">
    <property type="entry name" value="Aldo_ket_red"/>
    <property type="match status" value="1"/>
</dbReference>
<protein>
    <submittedName>
        <fullName evidence="3">Oxidoreductase</fullName>
    </submittedName>
</protein>
<dbReference type="Gene3D" id="3.20.20.100">
    <property type="entry name" value="NADP-dependent oxidoreductase domain"/>
    <property type="match status" value="1"/>
</dbReference>
<keyword evidence="4" id="KW-1185">Reference proteome</keyword>
<dbReference type="EMBL" id="BMGP01000005">
    <property type="protein sequence ID" value="GGF34486.1"/>
    <property type="molecule type" value="Genomic_DNA"/>
</dbReference>
<organism evidence="3 4">
    <name type="scientific">Subtercola lobariae</name>
    <dbReference type="NCBI Taxonomy" id="1588641"/>
    <lineage>
        <taxon>Bacteria</taxon>
        <taxon>Bacillati</taxon>
        <taxon>Actinomycetota</taxon>
        <taxon>Actinomycetes</taxon>
        <taxon>Micrococcales</taxon>
        <taxon>Microbacteriaceae</taxon>
        <taxon>Subtercola</taxon>
    </lineage>
</organism>
<proteinExistence type="predicted"/>
<dbReference type="GO" id="GO:0005737">
    <property type="term" value="C:cytoplasm"/>
    <property type="evidence" value="ECO:0007669"/>
    <property type="project" value="TreeGrafter"/>
</dbReference>